<dbReference type="AlphaFoldDB" id="A0A812QZ90"/>
<dbReference type="EMBL" id="CAJNJA010017974">
    <property type="protein sequence ID" value="CAE7412204.1"/>
    <property type="molecule type" value="Genomic_DNA"/>
</dbReference>
<accession>A0A812QZ90</accession>
<dbReference type="Proteomes" id="UP000601435">
    <property type="component" value="Unassembled WGS sequence"/>
</dbReference>
<feature type="non-terminal residue" evidence="1">
    <location>
        <position position="1"/>
    </location>
</feature>
<comment type="caution">
    <text evidence="1">The sequence shown here is derived from an EMBL/GenBank/DDBJ whole genome shotgun (WGS) entry which is preliminary data.</text>
</comment>
<reference evidence="1" key="1">
    <citation type="submission" date="2021-02" db="EMBL/GenBank/DDBJ databases">
        <authorList>
            <person name="Dougan E. K."/>
            <person name="Rhodes N."/>
            <person name="Thang M."/>
            <person name="Chan C."/>
        </authorList>
    </citation>
    <scope>NUCLEOTIDE SEQUENCE</scope>
</reference>
<evidence type="ECO:0000313" key="2">
    <source>
        <dbReference type="Proteomes" id="UP000601435"/>
    </source>
</evidence>
<dbReference type="OrthoDB" id="422889at2759"/>
<sequence>VVNTGDGLQYHPVVASGQAPHPSMPLRDSLVLSGCSRAGLCSSAFWYLIYRQLLFPCDSNGPRFLYGVVLPFANKKPLRVNNSSKSEKWTRPLPIPAGGDKSFALCVERALLLCFAAAGLSKDEASWWAMVRSRVGLLETIEEALPTEASKTTPGELALVHVAASALCRAAAEHAQHFKSSRYPEPGAYEEVRRLADRVLQKVALLEESGGELQSAQPPPAALPLLQESATRFEHFERLVKEDVEKLKGEVEIIEALLLLQAGFDPNAAGSGIMLPPDSLGLKAQLLTLLINQQDQIAHAPASCFAVVAHLLTRLLPMPLPIDHPRKAELCFWSQDMVYETKVPASTRLQRGSL</sequence>
<keyword evidence="2" id="KW-1185">Reference proteome</keyword>
<name>A0A812QZ90_9DINO</name>
<proteinExistence type="predicted"/>
<organism evidence="1 2">
    <name type="scientific">Symbiodinium necroappetens</name>
    <dbReference type="NCBI Taxonomy" id="1628268"/>
    <lineage>
        <taxon>Eukaryota</taxon>
        <taxon>Sar</taxon>
        <taxon>Alveolata</taxon>
        <taxon>Dinophyceae</taxon>
        <taxon>Suessiales</taxon>
        <taxon>Symbiodiniaceae</taxon>
        <taxon>Symbiodinium</taxon>
    </lineage>
</organism>
<evidence type="ECO:0000313" key="1">
    <source>
        <dbReference type="EMBL" id="CAE7412204.1"/>
    </source>
</evidence>
<protein>
    <submittedName>
        <fullName evidence="1">Uncharacterized protein</fullName>
    </submittedName>
</protein>
<gene>
    <name evidence="1" type="ORF">SNEC2469_LOCUS11330</name>
</gene>